<sequence length="37" mass="4018">MEHVRSLRATTCRWQPAPCKAAPPVAPLHVCGPDASY</sequence>
<accession>A0A066YXW4</accession>
<gene>
    <name evidence="1" type="ORF">KCH_54800</name>
</gene>
<keyword evidence="2" id="KW-1185">Reference proteome</keyword>
<dbReference type="AlphaFoldDB" id="A0A066YXW4"/>
<evidence type="ECO:0000313" key="1">
    <source>
        <dbReference type="EMBL" id="KDN82745.1"/>
    </source>
</evidence>
<dbReference type="EMBL" id="JNBY01000103">
    <property type="protein sequence ID" value="KDN82745.1"/>
    <property type="molecule type" value="Genomic_DNA"/>
</dbReference>
<proteinExistence type="predicted"/>
<evidence type="ECO:0000313" key="2">
    <source>
        <dbReference type="Proteomes" id="UP000027178"/>
    </source>
</evidence>
<dbReference type="HOGENOM" id="CLU_3344669_0_0_11"/>
<reference evidence="1 2" key="1">
    <citation type="submission" date="2014-05" db="EMBL/GenBank/DDBJ databases">
        <title>Draft Genome Sequence of Kitasatospora cheerisanensis KCTC 2395.</title>
        <authorList>
            <person name="Nam D.H."/>
        </authorList>
    </citation>
    <scope>NUCLEOTIDE SEQUENCE [LARGE SCALE GENOMIC DNA]</scope>
    <source>
        <strain evidence="1 2">KCTC 2395</strain>
    </source>
</reference>
<dbReference type="Proteomes" id="UP000027178">
    <property type="component" value="Unassembled WGS sequence"/>
</dbReference>
<comment type="caution">
    <text evidence="1">The sequence shown here is derived from an EMBL/GenBank/DDBJ whole genome shotgun (WGS) entry which is preliminary data.</text>
</comment>
<protein>
    <submittedName>
        <fullName evidence="1">Uncharacterized protein</fullName>
    </submittedName>
</protein>
<name>A0A066YXW4_9ACTN</name>
<dbReference type="PATRIC" id="fig|1348663.4.peg.5302"/>
<organism evidence="1 2">
    <name type="scientific">Kitasatospora cheerisanensis KCTC 2395</name>
    <dbReference type="NCBI Taxonomy" id="1348663"/>
    <lineage>
        <taxon>Bacteria</taxon>
        <taxon>Bacillati</taxon>
        <taxon>Actinomycetota</taxon>
        <taxon>Actinomycetes</taxon>
        <taxon>Kitasatosporales</taxon>
        <taxon>Streptomycetaceae</taxon>
        <taxon>Kitasatospora</taxon>
    </lineage>
</organism>